<dbReference type="OrthoDB" id="5672604at2"/>
<accession>A0A285CTS1</accession>
<dbReference type="SUPFAM" id="SSF53448">
    <property type="entry name" value="Nucleotide-diphospho-sugar transferases"/>
    <property type="match status" value="1"/>
</dbReference>
<dbReference type="CDD" id="cd04194">
    <property type="entry name" value="GT8_A4GalT_like"/>
    <property type="match status" value="1"/>
</dbReference>
<keyword evidence="3" id="KW-0479">Metal-binding</keyword>
<dbReference type="Proteomes" id="UP000219467">
    <property type="component" value="Unassembled WGS sequence"/>
</dbReference>
<keyword evidence="1" id="KW-0328">Glycosyltransferase</keyword>
<name>A0A285CTS1_9RHOB</name>
<dbReference type="PANTHER" id="PTHR13778">
    <property type="entry name" value="GLYCOSYLTRANSFERASE 8 DOMAIN-CONTAINING PROTEIN"/>
    <property type="match status" value="1"/>
</dbReference>
<dbReference type="InterPro" id="IPR050748">
    <property type="entry name" value="Glycosyltrans_8_dom-fam"/>
</dbReference>
<evidence type="ECO:0000256" key="2">
    <source>
        <dbReference type="ARBA" id="ARBA00022679"/>
    </source>
</evidence>
<dbReference type="AlphaFoldDB" id="A0A285CTS1"/>
<gene>
    <name evidence="4" type="ORF">SAMN05878503_10713</name>
</gene>
<dbReference type="PANTHER" id="PTHR13778:SF47">
    <property type="entry name" value="LIPOPOLYSACCHARIDE 1,3-GALACTOSYLTRANSFERASE"/>
    <property type="match status" value="1"/>
</dbReference>
<dbReference type="EMBL" id="OAOQ01000007">
    <property type="protein sequence ID" value="SNX70825.1"/>
    <property type="molecule type" value="Genomic_DNA"/>
</dbReference>
<keyword evidence="5" id="KW-1185">Reference proteome</keyword>
<dbReference type="Pfam" id="PF01501">
    <property type="entry name" value="Glyco_transf_8"/>
    <property type="match status" value="1"/>
</dbReference>
<dbReference type="RefSeq" id="WP_097030445.1">
    <property type="nucleotide sequence ID" value="NZ_OAOQ01000007.1"/>
</dbReference>
<dbReference type="GO" id="GO:0046872">
    <property type="term" value="F:metal ion binding"/>
    <property type="evidence" value="ECO:0007669"/>
    <property type="project" value="UniProtKB-KW"/>
</dbReference>
<dbReference type="GO" id="GO:0016757">
    <property type="term" value="F:glycosyltransferase activity"/>
    <property type="evidence" value="ECO:0007669"/>
    <property type="project" value="UniProtKB-KW"/>
</dbReference>
<protein>
    <submittedName>
        <fullName evidence="4">Lipopolysaccharide biosynthesis glycosyltransferase</fullName>
    </submittedName>
</protein>
<proteinExistence type="predicted"/>
<evidence type="ECO:0000256" key="3">
    <source>
        <dbReference type="ARBA" id="ARBA00022723"/>
    </source>
</evidence>
<evidence type="ECO:0000256" key="1">
    <source>
        <dbReference type="ARBA" id="ARBA00022676"/>
    </source>
</evidence>
<sequence length="319" mass="36187">MGLSIDASRPARFRQAVIFCCDETYLPYALFAAHQIAAHHPDRTFDLCLCSTRPLAIPATLQNLDLRCCVIPLDELASGVEGDARRSLAAYLRIVLPEVFAKDYQRILYLDSDISVRRAGLDRLLQIDLGTAPIAAVRDNSQWRTPTRPAGDLAHLGLPQGAYFNSGVILFDTRNCDRYRLVDKALDLGRRFGTQLKRNDQTLLNGILHGNWAEISPTWNWQFTWASRLFAPYADPHIVHFIGPRKPWNDCTGDFPPIFARELDDFLARYIPARQTSGQRSHLAPNHPLMRKMLVKQFLSGRALARYLARFPSDMTVIR</sequence>
<dbReference type="InterPro" id="IPR029044">
    <property type="entry name" value="Nucleotide-diphossugar_trans"/>
</dbReference>
<organism evidence="4 5">
    <name type="scientific">Cereibacter ovatus</name>
    <dbReference type="NCBI Taxonomy" id="439529"/>
    <lineage>
        <taxon>Bacteria</taxon>
        <taxon>Pseudomonadati</taxon>
        <taxon>Pseudomonadota</taxon>
        <taxon>Alphaproteobacteria</taxon>
        <taxon>Rhodobacterales</taxon>
        <taxon>Paracoccaceae</taxon>
        <taxon>Cereibacter</taxon>
    </lineage>
</organism>
<dbReference type="InterPro" id="IPR002495">
    <property type="entry name" value="Glyco_trans_8"/>
</dbReference>
<keyword evidence="2 4" id="KW-0808">Transferase</keyword>
<evidence type="ECO:0000313" key="5">
    <source>
        <dbReference type="Proteomes" id="UP000219467"/>
    </source>
</evidence>
<evidence type="ECO:0000313" key="4">
    <source>
        <dbReference type="EMBL" id="SNX70825.1"/>
    </source>
</evidence>
<dbReference type="Gene3D" id="3.90.550.10">
    <property type="entry name" value="Spore Coat Polysaccharide Biosynthesis Protein SpsA, Chain A"/>
    <property type="match status" value="1"/>
</dbReference>
<reference evidence="5" key="1">
    <citation type="submission" date="2017-08" db="EMBL/GenBank/DDBJ databases">
        <authorList>
            <person name="Varghese N."/>
            <person name="Submissions S."/>
        </authorList>
    </citation>
    <scope>NUCLEOTIDE SEQUENCE [LARGE SCALE GENOMIC DNA]</scope>
    <source>
        <strain evidence="5">JA234</strain>
    </source>
</reference>